<sequence length="96" mass="11147">MMKILFLNMNQKADKLLKIPMNFTVVGTIWENKEEIPSELLELRSRSVGTSMYCFDQVIYKILLSYKTKQNTCVVLLSTFQEKPNINEESGKPEII</sequence>
<dbReference type="EMBL" id="BMAO01016521">
    <property type="protein sequence ID" value="GFR09231.1"/>
    <property type="molecule type" value="Genomic_DNA"/>
</dbReference>
<accession>A0A8X6JJP8</accession>
<comment type="caution">
    <text evidence="1">The sequence shown here is derived from an EMBL/GenBank/DDBJ whole genome shotgun (WGS) entry which is preliminary data.</text>
</comment>
<evidence type="ECO:0000313" key="2">
    <source>
        <dbReference type="Proteomes" id="UP000887116"/>
    </source>
</evidence>
<name>A0A8X6JJP8_TRICU</name>
<protein>
    <submittedName>
        <fullName evidence="1">DDE_Tnp_1_7 domain-containing protein</fullName>
    </submittedName>
</protein>
<dbReference type="AlphaFoldDB" id="A0A8X6JJP8"/>
<keyword evidence="2" id="KW-1185">Reference proteome</keyword>
<gene>
    <name evidence="1" type="primary">AVEN_12775_1</name>
    <name evidence="1" type="ORF">TNCT_152201</name>
</gene>
<dbReference type="Proteomes" id="UP000887116">
    <property type="component" value="Unassembled WGS sequence"/>
</dbReference>
<evidence type="ECO:0000313" key="1">
    <source>
        <dbReference type="EMBL" id="GFR09231.1"/>
    </source>
</evidence>
<dbReference type="OrthoDB" id="6770266at2759"/>
<organism evidence="1 2">
    <name type="scientific">Trichonephila clavata</name>
    <name type="common">Joro spider</name>
    <name type="synonym">Nephila clavata</name>
    <dbReference type="NCBI Taxonomy" id="2740835"/>
    <lineage>
        <taxon>Eukaryota</taxon>
        <taxon>Metazoa</taxon>
        <taxon>Ecdysozoa</taxon>
        <taxon>Arthropoda</taxon>
        <taxon>Chelicerata</taxon>
        <taxon>Arachnida</taxon>
        <taxon>Araneae</taxon>
        <taxon>Araneomorphae</taxon>
        <taxon>Entelegynae</taxon>
        <taxon>Araneoidea</taxon>
        <taxon>Nephilidae</taxon>
        <taxon>Trichonephila</taxon>
    </lineage>
</organism>
<reference evidence="1" key="1">
    <citation type="submission" date="2020-07" db="EMBL/GenBank/DDBJ databases">
        <title>Multicomponent nature underlies the extraordinary mechanical properties of spider dragline silk.</title>
        <authorList>
            <person name="Kono N."/>
            <person name="Nakamura H."/>
            <person name="Mori M."/>
            <person name="Yoshida Y."/>
            <person name="Ohtoshi R."/>
            <person name="Malay A.D."/>
            <person name="Moran D.A.P."/>
            <person name="Tomita M."/>
            <person name="Numata K."/>
            <person name="Arakawa K."/>
        </authorList>
    </citation>
    <scope>NUCLEOTIDE SEQUENCE</scope>
</reference>
<proteinExistence type="predicted"/>